<keyword evidence="3 5" id="KW-0479">Metal-binding</keyword>
<comment type="similarity">
    <text evidence="5">Belongs to the PINc/VapC protein family.</text>
</comment>
<evidence type="ECO:0000313" key="8">
    <source>
        <dbReference type="Proteomes" id="UP000184529"/>
    </source>
</evidence>
<name>A0A1M6MK97_9FIRM</name>
<organism evidence="7 8">
    <name type="scientific">Desulfofundulus thermosubterraneus DSM 16057</name>
    <dbReference type="NCBI Taxonomy" id="1121432"/>
    <lineage>
        <taxon>Bacteria</taxon>
        <taxon>Bacillati</taxon>
        <taxon>Bacillota</taxon>
        <taxon>Clostridia</taxon>
        <taxon>Eubacteriales</taxon>
        <taxon>Peptococcaceae</taxon>
        <taxon>Desulfofundulus</taxon>
    </lineage>
</organism>
<dbReference type="InterPro" id="IPR002716">
    <property type="entry name" value="PIN_dom"/>
</dbReference>
<dbReference type="RefSeq" id="WP_072871539.1">
    <property type="nucleotide sequence ID" value="NZ_FQZM01000073.1"/>
</dbReference>
<feature type="binding site" evidence="5">
    <location>
        <position position="7"/>
    </location>
    <ligand>
        <name>Mg(2+)</name>
        <dbReference type="ChEBI" id="CHEBI:18420"/>
    </ligand>
</feature>
<keyword evidence="2 5" id="KW-0540">Nuclease</keyword>
<dbReference type="InterPro" id="IPR029060">
    <property type="entry name" value="PIN-like_dom_sf"/>
</dbReference>
<dbReference type="GO" id="GO:0090729">
    <property type="term" value="F:toxin activity"/>
    <property type="evidence" value="ECO:0007669"/>
    <property type="project" value="UniProtKB-KW"/>
</dbReference>
<evidence type="ECO:0000256" key="5">
    <source>
        <dbReference type="HAMAP-Rule" id="MF_00265"/>
    </source>
</evidence>
<evidence type="ECO:0000259" key="6">
    <source>
        <dbReference type="Pfam" id="PF01850"/>
    </source>
</evidence>
<keyword evidence="5" id="KW-0800">Toxin</keyword>
<comment type="function">
    <text evidence="5">Toxic component of a toxin-antitoxin (TA) system. An RNase.</text>
</comment>
<protein>
    <recommendedName>
        <fullName evidence="5">Ribonuclease VapC</fullName>
        <shortName evidence="5">RNase VapC</shortName>
        <ecNumber evidence="5">3.1.-.-</ecNumber>
    </recommendedName>
    <alternativeName>
        <fullName evidence="5">Toxin VapC</fullName>
    </alternativeName>
</protein>
<keyword evidence="5" id="KW-0460">Magnesium</keyword>
<dbReference type="EMBL" id="FQZM01000073">
    <property type="protein sequence ID" value="SHJ83902.1"/>
    <property type="molecule type" value="Genomic_DNA"/>
</dbReference>
<dbReference type="Proteomes" id="UP000184529">
    <property type="component" value="Unassembled WGS sequence"/>
</dbReference>
<proteinExistence type="inferred from homology"/>
<dbReference type="GO" id="GO:0004540">
    <property type="term" value="F:RNA nuclease activity"/>
    <property type="evidence" value="ECO:0007669"/>
    <property type="project" value="InterPro"/>
</dbReference>
<evidence type="ECO:0000256" key="3">
    <source>
        <dbReference type="ARBA" id="ARBA00022723"/>
    </source>
</evidence>
<keyword evidence="1 5" id="KW-1277">Toxin-antitoxin system</keyword>
<keyword evidence="8" id="KW-1185">Reference proteome</keyword>
<evidence type="ECO:0000256" key="2">
    <source>
        <dbReference type="ARBA" id="ARBA00022722"/>
    </source>
</evidence>
<dbReference type="GO" id="GO:0000287">
    <property type="term" value="F:magnesium ion binding"/>
    <property type="evidence" value="ECO:0007669"/>
    <property type="project" value="UniProtKB-UniRule"/>
</dbReference>
<evidence type="ECO:0000256" key="1">
    <source>
        <dbReference type="ARBA" id="ARBA00022649"/>
    </source>
</evidence>
<reference evidence="8" key="1">
    <citation type="submission" date="2016-11" db="EMBL/GenBank/DDBJ databases">
        <authorList>
            <person name="Varghese N."/>
            <person name="Submissions S."/>
        </authorList>
    </citation>
    <scope>NUCLEOTIDE SEQUENCE [LARGE SCALE GENOMIC DNA]</scope>
    <source>
        <strain evidence="8">DSM 16057</strain>
    </source>
</reference>
<gene>
    <name evidence="5" type="primary">vapC</name>
    <name evidence="7" type="ORF">SAMN02745219_03463</name>
</gene>
<dbReference type="GO" id="GO:0016787">
    <property type="term" value="F:hydrolase activity"/>
    <property type="evidence" value="ECO:0007669"/>
    <property type="project" value="UniProtKB-KW"/>
</dbReference>
<dbReference type="SUPFAM" id="SSF88723">
    <property type="entry name" value="PIN domain-like"/>
    <property type="match status" value="1"/>
</dbReference>
<dbReference type="AlphaFoldDB" id="A0A1M6MK97"/>
<feature type="domain" description="PIN" evidence="6">
    <location>
        <begin position="4"/>
        <end position="124"/>
    </location>
</feature>
<dbReference type="InterPro" id="IPR022907">
    <property type="entry name" value="VapC_family"/>
</dbReference>
<dbReference type="Pfam" id="PF01850">
    <property type="entry name" value="PIN"/>
    <property type="match status" value="1"/>
</dbReference>
<dbReference type="Gene3D" id="3.40.50.1010">
    <property type="entry name" value="5'-nuclease"/>
    <property type="match status" value="1"/>
</dbReference>
<dbReference type="EC" id="3.1.-.-" evidence="5"/>
<sequence>MKNYVLDSYAILAYFQNEAGADDVEKLLVEATAGKAALFMSVINYGEVAYIIQRKAGKEKKYLFLSIMNALPIEITGVDREFALGAADIKAEHAISFGDCFALALARHVRGTVVTGDPEFEKVGNLVPIHWLPRKSKGR</sequence>
<dbReference type="HAMAP" id="MF_00265">
    <property type="entry name" value="VapC_Nob1"/>
    <property type="match status" value="1"/>
</dbReference>
<dbReference type="STRING" id="1121432.SAMN02745219_03463"/>
<feature type="binding site" evidence="5">
    <location>
        <position position="99"/>
    </location>
    <ligand>
        <name>Mg(2+)</name>
        <dbReference type="ChEBI" id="CHEBI:18420"/>
    </ligand>
</feature>
<comment type="cofactor">
    <cofactor evidence="5">
        <name>Mg(2+)</name>
        <dbReference type="ChEBI" id="CHEBI:18420"/>
    </cofactor>
</comment>
<evidence type="ECO:0000256" key="4">
    <source>
        <dbReference type="ARBA" id="ARBA00022801"/>
    </source>
</evidence>
<dbReference type="OrthoDB" id="1806785at2"/>
<accession>A0A1M6MK97</accession>
<evidence type="ECO:0000313" key="7">
    <source>
        <dbReference type="EMBL" id="SHJ83902.1"/>
    </source>
</evidence>
<keyword evidence="4 5" id="KW-0378">Hydrolase</keyword>
<dbReference type="CDD" id="cd18689">
    <property type="entry name" value="PIN_VapC-like"/>
    <property type="match status" value="1"/>
</dbReference>